<gene>
    <name evidence="1" type="ORF">UFOPK3268_01053</name>
</gene>
<protein>
    <submittedName>
        <fullName evidence="1">Unannotated protein</fullName>
    </submittedName>
</protein>
<accession>A0A6J7BZZ0</accession>
<organism evidence="1">
    <name type="scientific">freshwater metagenome</name>
    <dbReference type="NCBI Taxonomy" id="449393"/>
    <lineage>
        <taxon>unclassified sequences</taxon>
        <taxon>metagenomes</taxon>
        <taxon>ecological metagenomes</taxon>
    </lineage>
</organism>
<name>A0A6J7BZZ0_9ZZZZ</name>
<dbReference type="EMBL" id="CAFBIZ010000132">
    <property type="protein sequence ID" value="CAB4850685.1"/>
    <property type="molecule type" value="Genomic_DNA"/>
</dbReference>
<evidence type="ECO:0000313" key="1">
    <source>
        <dbReference type="EMBL" id="CAB4850685.1"/>
    </source>
</evidence>
<sequence length="38" mass="4043">MPTTPESDHLVRGFTQFLRRPVTCSATCVVAPPATAIA</sequence>
<reference evidence="1" key="1">
    <citation type="submission" date="2020-05" db="EMBL/GenBank/DDBJ databases">
        <authorList>
            <person name="Chiriac C."/>
            <person name="Salcher M."/>
            <person name="Ghai R."/>
            <person name="Kavagutti S V."/>
        </authorList>
    </citation>
    <scope>NUCLEOTIDE SEQUENCE</scope>
</reference>
<proteinExistence type="predicted"/>
<dbReference type="AlphaFoldDB" id="A0A6J7BZZ0"/>